<evidence type="ECO:0000256" key="8">
    <source>
        <dbReference type="HAMAP-Rule" id="MF_01326"/>
    </source>
</evidence>
<dbReference type="GO" id="GO:0005840">
    <property type="term" value="C:ribosome"/>
    <property type="evidence" value="ECO:0007669"/>
    <property type="project" value="UniProtKB-KW"/>
</dbReference>
<dbReference type="GO" id="GO:0006412">
    <property type="term" value="P:translation"/>
    <property type="evidence" value="ECO:0007669"/>
    <property type="project" value="UniProtKB-UniRule"/>
</dbReference>
<comment type="function">
    <text evidence="7 8">One of the proteins that surrounds the polypeptide exit tunnel on the outside of the subunit.</text>
</comment>
<dbReference type="PROSITE" id="PS01108">
    <property type="entry name" value="RIBOSOMAL_L24"/>
    <property type="match status" value="1"/>
</dbReference>
<evidence type="ECO:0000259" key="10">
    <source>
        <dbReference type="SMART" id="SM00739"/>
    </source>
</evidence>
<feature type="domain" description="KOW" evidence="10">
    <location>
        <begin position="6"/>
        <end position="33"/>
    </location>
</feature>
<dbReference type="GO" id="GO:0019843">
    <property type="term" value="F:rRNA binding"/>
    <property type="evidence" value="ECO:0007669"/>
    <property type="project" value="UniProtKB-UniRule"/>
</dbReference>
<proteinExistence type="inferred from homology"/>
<sequence length="109" mass="12434">MSTRQHIRKNDQVEVLSGKDRGKRGRVLRIMPARSRAIVERINMLKRHTRPNPQRNIKGGVVEREASLHVSKLMIICPECSKPTRVRHKTLSDGRKVRTCAACDGVIDK</sequence>
<accession>A0A0H4TN60</accession>
<dbReference type="SUPFAM" id="SSF50104">
    <property type="entry name" value="Translation proteins SH3-like domain"/>
    <property type="match status" value="1"/>
</dbReference>
<dbReference type="CDD" id="cd06089">
    <property type="entry name" value="KOW_RPL26"/>
    <property type="match status" value="1"/>
</dbReference>
<dbReference type="GO" id="GO:1990904">
    <property type="term" value="C:ribonucleoprotein complex"/>
    <property type="evidence" value="ECO:0007669"/>
    <property type="project" value="UniProtKB-KW"/>
</dbReference>
<dbReference type="InterPro" id="IPR005825">
    <property type="entry name" value="Ribosomal_uL24_CS"/>
</dbReference>
<evidence type="ECO:0000256" key="5">
    <source>
        <dbReference type="ARBA" id="ARBA00023274"/>
    </source>
</evidence>
<dbReference type="HAMAP" id="MF_01326_B">
    <property type="entry name" value="Ribosomal_uL24_B"/>
    <property type="match status" value="1"/>
</dbReference>
<name>A0A0H4TN60_9BACT</name>
<protein>
    <recommendedName>
        <fullName evidence="6 8">Large ribosomal subunit protein uL24</fullName>
    </recommendedName>
</protein>
<evidence type="ECO:0000256" key="3">
    <source>
        <dbReference type="ARBA" id="ARBA00022884"/>
    </source>
</evidence>
<dbReference type="InterPro" id="IPR005824">
    <property type="entry name" value="KOW"/>
</dbReference>
<organism evidence="11">
    <name type="scientific">uncultured Acidobacteria bacterium Rifle_16ft_4_minimus_33681</name>
    <dbReference type="NCBI Taxonomy" id="1665086"/>
    <lineage>
        <taxon>Bacteria</taxon>
        <taxon>Pseudomonadati</taxon>
        <taxon>Acidobacteriota</taxon>
        <taxon>environmental samples</taxon>
    </lineage>
</organism>
<evidence type="ECO:0000256" key="7">
    <source>
        <dbReference type="ARBA" id="ARBA00058688"/>
    </source>
</evidence>
<keyword evidence="3 8" id="KW-0694">RNA-binding</keyword>
<dbReference type="GO" id="GO:0003735">
    <property type="term" value="F:structural constituent of ribosome"/>
    <property type="evidence" value="ECO:0007669"/>
    <property type="project" value="InterPro"/>
</dbReference>
<keyword evidence="4 8" id="KW-0689">Ribosomal protein</keyword>
<keyword evidence="5 8" id="KW-0687">Ribonucleoprotein</keyword>
<dbReference type="NCBIfam" id="TIGR01079">
    <property type="entry name" value="rplX_bact"/>
    <property type="match status" value="1"/>
</dbReference>
<dbReference type="SMART" id="SM00739">
    <property type="entry name" value="KOW"/>
    <property type="match status" value="1"/>
</dbReference>
<reference evidence="11" key="1">
    <citation type="journal article" date="2015" name="ISME J.">
        <title>Aquifer environment selects for microbial species cohorts in sediment and groundwater.</title>
        <authorList>
            <person name="Hug L.A."/>
            <person name="Thomas B.C."/>
            <person name="Brown C.T."/>
            <person name="Frischkorn K.R."/>
            <person name="Williams K.H."/>
            <person name="Tringe S.G."/>
            <person name="Banfield J.F."/>
        </authorList>
    </citation>
    <scope>NUCLEOTIDE SEQUENCE</scope>
</reference>
<evidence type="ECO:0000256" key="4">
    <source>
        <dbReference type="ARBA" id="ARBA00022980"/>
    </source>
</evidence>
<dbReference type="EMBL" id="KT006991">
    <property type="protein sequence ID" value="AKQ02069.1"/>
    <property type="molecule type" value="Genomic_DNA"/>
</dbReference>
<dbReference type="InterPro" id="IPR008991">
    <property type="entry name" value="Translation_prot_SH3-like_sf"/>
</dbReference>
<dbReference type="AlphaFoldDB" id="A0A0H4TN60"/>
<dbReference type="InterPro" id="IPR003256">
    <property type="entry name" value="Ribosomal_uL24"/>
</dbReference>
<dbReference type="InterPro" id="IPR014722">
    <property type="entry name" value="Rib_uL2_dom2"/>
</dbReference>
<evidence type="ECO:0000313" key="11">
    <source>
        <dbReference type="EMBL" id="AKQ02069.1"/>
    </source>
</evidence>
<evidence type="ECO:0000256" key="6">
    <source>
        <dbReference type="ARBA" id="ARBA00035206"/>
    </source>
</evidence>
<dbReference type="Pfam" id="PF17136">
    <property type="entry name" value="ribosomal_L24"/>
    <property type="match status" value="1"/>
</dbReference>
<evidence type="ECO:0000256" key="9">
    <source>
        <dbReference type="RuleBase" id="RU003477"/>
    </source>
</evidence>
<dbReference type="Pfam" id="PF00467">
    <property type="entry name" value="KOW"/>
    <property type="match status" value="1"/>
</dbReference>
<dbReference type="FunFam" id="2.30.30.30:FF:000004">
    <property type="entry name" value="50S ribosomal protein L24"/>
    <property type="match status" value="1"/>
</dbReference>
<dbReference type="InterPro" id="IPR041988">
    <property type="entry name" value="Ribosomal_uL24_KOW"/>
</dbReference>
<dbReference type="InterPro" id="IPR057264">
    <property type="entry name" value="Ribosomal_uL24_C"/>
</dbReference>
<keyword evidence="2 8" id="KW-0699">rRNA-binding</keyword>
<gene>
    <name evidence="8 11" type="primary">rplX</name>
</gene>
<dbReference type="PANTHER" id="PTHR12903">
    <property type="entry name" value="MITOCHONDRIAL RIBOSOMAL PROTEIN L24"/>
    <property type="match status" value="1"/>
</dbReference>
<evidence type="ECO:0000256" key="2">
    <source>
        <dbReference type="ARBA" id="ARBA00022730"/>
    </source>
</evidence>
<dbReference type="Gene3D" id="2.30.30.30">
    <property type="match status" value="1"/>
</dbReference>
<evidence type="ECO:0000256" key="1">
    <source>
        <dbReference type="ARBA" id="ARBA00010618"/>
    </source>
</evidence>
<comment type="function">
    <text evidence="8">One of two assembly initiator proteins, it binds directly to the 5'-end of the 23S rRNA, where it nucleates assembly of the 50S subunit.</text>
</comment>
<comment type="subunit">
    <text evidence="8">Part of the 50S ribosomal subunit.</text>
</comment>
<comment type="similarity">
    <text evidence="1 8 9">Belongs to the universal ribosomal protein uL24 family.</text>
</comment>